<evidence type="ECO:0000256" key="1">
    <source>
        <dbReference type="SAM" id="MobiDB-lite"/>
    </source>
</evidence>
<name>M5FRN5_DACPD</name>
<dbReference type="AlphaFoldDB" id="M5FRN5"/>
<dbReference type="GeneID" id="63692375"/>
<evidence type="ECO:0000313" key="3">
    <source>
        <dbReference type="Proteomes" id="UP000030653"/>
    </source>
</evidence>
<reference evidence="2 3" key="1">
    <citation type="journal article" date="2012" name="Science">
        <title>The Paleozoic origin of enzymatic lignin decomposition reconstructed from 31 fungal genomes.</title>
        <authorList>
            <person name="Floudas D."/>
            <person name="Binder M."/>
            <person name="Riley R."/>
            <person name="Barry K."/>
            <person name="Blanchette R.A."/>
            <person name="Henrissat B."/>
            <person name="Martinez A.T."/>
            <person name="Otillar R."/>
            <person name="Spatafora J.W."/>
            <person name="Yadav J.S."/>
            <person name="Aerts A."/>
            <person name="Benoit I."/>
            <person name="Boyd A."/>
            <person name="Carlson A."/>
            <person name="Copeland A."/>
            <person name="Coutinho P.M."/>
            <person name="de Vries R.P."/>
            <person name="Ferreira P."/>
            <person name="Findley K."/>
            <person name="Foster B."/>
            <person name="Gaskell J."/>
            <person name="Glotzer D."/>
            <person name="Gorecki P."/>
            <person name="Heitman J."/>
            <person name="Hesse C."/>
            <person name="Hori C."/>
            <person name="Igarashi K."/>
            <person name="Jurgens J.A."/>
            <person name="Kallen N."/>
            <person name="Kersten P."/>
            <person name="Kohler A."/>
            <person name="Kuees U."/>
            <person name="Kumar T.K.A."/>
            <person name="Kuo A."/>
            <person name="LaButti K."/>
            <person name="Larrondo L.F."/>
            <person name="Lindquist E."/>
            <person name="Ling A."/>
            <person name="Lombard V."/>
            <person name="Lucas S."/>
            <person name="Lundell T."/>
            <person name="Martin R."/>
            <person name="McLaughlin D.J."/>
            <person name="Morgenstern I."/>
            <person name="Morin E."/>
            <person name="Murat C."/>
            <person name="Nagy L.G."/>
            <person name="Nolan M."/>
            <person name="Ohm R.A."/>
            <person name="Patyshakuliyeva A."/>
            <person name="Rokas A."/>
            <person name="Ruiz-Duenas F.J."/>
            <person name="Sabat G."/>
            <person name="Salamov A."/>
            <person name="Samejima M."/>
            <person name="Schmutz J."/>
            <person name="Slot J.C."/>
            <person name="St John F."/>
            <person name="Stenlid J."/>
            <person name="Sun H."/>
            <person name="Sun S."/>
            <person name="Syed K."/>
            <person name="Tsang A."/>
            <person name="Wiebenga A."/>
            <person name="Young D."/>
            <person name="Pisabarro A."/>
            <person name="Eastwood D.C."/>
            <person name="Martin F."/>
            <person name="Cullen D."/>
            <person name="Grigoriev I.V."/>
            <person name="Hibbett D.S."/>
        </authorList>
    </citation>
    <scope>NUCLEOTIDE SEQUENCE [LARGE SCALE GENOMIC DNA]</scope>
    <source>
        <strain evidence="2 3">DJM-731 SS1</strain>
    </source>
</reference>
<feature type="compositionally biased region" description="Low complexity" evidence="1">
    <location>
        <begin position="264"/>
        <end position="285"/>
    </location>
</feature>
<protein>
    <submittedName>
        <fullName evidence="2">Uncharacterized protein</fullName>
    </submittedName>
</protein>
<evidence type="ECO:0000313" key="2">
    <source>
        <dbReference type="EMBL" id="EJT99850.1"/>
    </source>
</evidence>
<dbReference type="RefSeq" id="XP_040626748.1">
    <property type="nucleotide sequence ID" value="XM_040777313.1"/>
</dbReference>
<organism evidence="2 3">
    <name type="scientific">Dacryopinax primogenitus (strain DJM 731)</name>
    <name type="common">Brown rot fungus</name>
    <dbReference type="NCBI Taxonomy" id="1858805"/>
    <lineage>
        <taxon>Eukaryota</taxon>
        <taxon>Fungi</taxon>
        <taxon>Dikarya</taxon>
        <taxon>Basidiomycota</taxon>
        <taxon>Agaricomycotina</taxon>
        <taxon>Dacrymycetes</taxon>
        <taxon>Dacrymycetales</taxon>
        <taxon>Dacrymycetaceae</taxon>
        <taxon>Dacryopinax</taxon>
    </lineage>
</organism>
<proteinExistence type="predicted"/>
<dbReference type="EMBL" id="JH795868">
    <property type="protein sequence ID" value="EJT99850.1"/>
    <property type="molecule type" value="Genomic_DNA"/>
</dbReference>
<dbReference type="HOGENOM" id="CLU_888496_0_0_1"/>
<dbReference type="STRING" id="1858805.M5FRN5"/>
<gene>
    <name evidence="2" type="ORF">DACRYDRAFT_95721</name>
</gene>
<dbReference type="OrthoDB" id="2564234at2759"/>
<keyword evidence="3" id="KW-1185">Reference proteome</keyword>
<sequence length="316" mass="32153">MSYQMTINDTSPLVQYTGGWNQCFTVSGCTASAAGASGVGESYHAVNGSGVLQLTFSGDSIQVFGEFGDAAAGTISVDGSALATSYSASSAEGLDTLLASAQNLSSSQHTLQLQPSGPLNFTSAVVSVSSPSFQAVQPTSLPYWDPSITYSGTWTYPTVQGLPNGTARTNELGAQARLGFNGVGVVVYSSLNNGHGPFNVTLDGQTTEYTAAGEQWLVPETIVYYASHLQEGSHELVLSNNGAGGSTTFTLNSITVYQLAGSGPATGGNSTTTAPTTASTTPAPAGNGGNGSTCDRRSGRPGIPHPRCVLLPPTCG</sequence>
<dbReference type="Proteomes" id="UP000030653">
    <property type="component" value="Unassembled WGS sequence"/>
</dbReference>
<feature type="region of interest" description="Disordered" evidence="1">
    <location>
        <begin position="264"/>
        <end position="306"/>
    </location>
</feature>
<accession>M5FRN5</accession>
<dbReference type="Gene3D" id="2.60.120.260">
    <property type="entry name" value="Galactose-binding domain-like"/>
    <property type="match status" value="2"/>
</dbReference>